<keyword evidence="13" id="KW-0472">Membrane</keyword>
<evidence type="ECO:0000256" key="9">
    <source>
        <dbReference type="ARBA" id="ARBA00022777"/>
    </source>
</evidence>
<dbReference type="SUPFAM" id="SSF47384">
    <property type="entry name" value="Homodimeric domain of signal transducing histidine kinase"/>
    <property type="match status" value="1"/>
</dbReference>
<evidence type="ECO:0000313" key="15">
    <source>
        <dbReference type="EMBL" id="MDQ0362043.1"/>
    </source>
</evidence>
<keyword evidence="9 15" id="KW-0418">Kinase</keyword>
<sequence>MKKSINEINVELMDHLENESNALISISSNDKTIKQFTNELNKQLRLLRKQRQQYLNGNIQLKDSVTNISHDLRTPLTAISGYLDLLEEENKSSEVERYIGIISNRVEMMKQLTEELFRYSVVINSESPQERESVILNNALEESIAQFYVELKERDIDPVIRMDKIKITRYLNASMLSRVLSNLLSNAIKYSDGDLEIKLTETGEIVITNTASTLNQIQVAQLFDRYYTLNTAENSTGLGLGITKELVSKMNGTIMASYEHNKLSISVSFLNEDD</sequence>
<feature type="domain" description="Histidine kinase" evidence="14">
    <location>
        <begin position="67"/>
        <end position="273"/>
    </location>
</feature>
<dbReference type="SUPFAM" id="SSF55874">
    <property type="entry name" value="ATPase domain of HSP90 chaperone/DNA topoisomerase II/histidine kinase"/>
    <property type="match status" value="1"/>
</dbReference>
<keyword evidence="10" id="KW-0067">ATP-binding</keyword>
<dbReference type="InterPro" id="IPR003661">
    <property type="entry name" value="HisK_dim/P_dom"/>
</dbReference>
<comment type="catalytic activity">
    <reaction evidence="1">
        <text>ATP + protein L-histidine = ADP + protein N-phospho-L-histidine.</text>
        <dbReference type="EC" id="2.7.13.3"/>
    </reaction>
</comment>
<evidence type="ECO:0000256" key="7">
    <source>
        <dbReference type="ARBA" id="ARBA00022692"/>
    </source>
</evidence>
<dbReference type="Gene3D" id="1.10.287.130">
    <property type="match status" value="1"/>
</dbReference>
<evidence type="ECO:0000256" key="4">
    <source>
        <dbReference type="ARBA" id="ARBA00022475"/>
    </source>
</evidence>
<dbReference type="EMBL" id="JAUSUR010000005">
    <property type="protein sequence ID" value="MDQ0362043.1"/>
    <property type="molecule type" value="Genomic_DNA"/>
</dbReference>
<dbReference type="InterPro" id="IPR050398">
    <property type="entry name" value="HssS/ArlS-like"/>
</dbReference>
<evidence type="ECO:0000256" key="6">
    <source>
        <dbReference type="ARBA" id="ARBA00022679"/>
    </source>
</evidence>
<organism evidence="15 16">
    <name type="scientific">Breznakia pachnodae</name>
    <dbReference type="NCBI Taxonomy" id="265178"/>
    <lineage>
        <taxon>Bacteria</taxon>
        <taxon>Bacillati</taxon>
        <taxon>Bacillota</taxon>
        <taxon>Erysipelotrichia</taxon>
        <taxon>Erysipelotrichales</taxon>
        <taxon>Erysipelotrichaceae</taxon>
        <taxon>Breznakia</taxon>
    </lineage>
</organism>
<dbReference type="InterPro" id="IPR036890">
    <property type="entry name" value="HATPase_C_sf"/>
</dbReference>
<dbReference type="SMART" id="SM00387">
    <property type="entry name" value="HATPase_c"/>
    <property type="match status" value="1"/>
</dbReference>
<reference evidence="15 16" key="1">
    <citation type="submission" date="2023-07" db="EMBL/GenBank/DDBJ databases">
        <title>Genomic Encyclopedia of Type Strains, Phase IV (KMG-IV): sequencing the most valuable type-strain genomes for metagenomic binning, comparative biology and taxonomic classification.</title>
        <authorList>
            <person name="Goeker M."/>
        </authorList>
    </citation>
    <scope>NUCLEOTIDE SEQUENCE [LARGE SCALE GENOMIC DNA]</scope>
    <source>
        <strain evidence="15 16">DSM 16784</strain>
    </source>
</reference>
<evidence type="ECO:0000256" key="1">
    <source>
        <dbReference type="ARBA" id="ARBA00000085"/>
    </source>
</evidence>
<dbReference type="InterPro" id="IPR005467">
    <property type="entry name" value="His_kinase_dom"/>
</dbReference>
<dbReference type="InterPro" id="IPR036097">
    <property type="entry name" value="HisK_dim/P_sf"/>
</dbReference>
<dbReference type="Pfam" id="PF00512">
    <property type="entry name" value="HisKA"/>
    <property type="match status" value="1"/>
</dbReference>
<dbReference type="GO" id="GO:0016301">
    <property type="term" value="F:kinase activity"/>
    <property type="evidence" value="ECO:0007669"/>
    <property type="project" value="UniProtKB-KW"/>
</dbReference>
<evidence type="ECO:0000256" key="8">
    <source>
        <dbReference type="ARBA" id="ARBA00022741"/>
    </source>
</evidence>
<dbReference type="PANTHER" id="PTHR45528:SF1">
    <property type="entry name" value="SENSOR HISTIDINE KINASE CPXA"/>
    <property type="match status" value="1"/>
</dbReference>
<proteinExistence type="predicted"/>
<dbReference type="SMART" id="SM00388">
    <property type="entry name" value="HisKA"/>
    <property type="match status" value="1"/>
</dbReference>
<keyword evidence="7" id="KW-0812">Transmembrane</keyword>
<keyword evidence="16" id="KW-1185">Reference proteome</keyword>
<evidence type="ECO:0000256" key="2">
    <source>
        <dbReference type="ARBA" id="ARBA00004651"/>
    </source>
</evidence>
<keyword evidence="6" id="KW-0808">Transferase</keyword>
<dbReference type="Gene3D" id="3.30.565.10">
    <property type="entry name" value="Histidine kinase-like ATPase, C-terminal domain"/>
    <property type="match status" value="1"/>
</dbReference>
<name>A0ABU0E555_9FIRM</name>
<keyword evidence="11" id="KW-1133">Transmembrane helix</keyword>
<dbReference type="Proteomes" id="UP001230220">
    <property type="component" value="Unassembled WGS sequence"/>
</dbReference>
<accession>A0ABU0E555</accession>
<dbReference type="Pfam" id="PF02518">
    <property type="entry name" value="HATPase_c"/>
    <property type="match status" value="1"/>
</dbReference>
<comment type="subcellular location">
    <subcellularLocation>
        <location evidence="2">Cell membrane</location>
        <topology evidence="2">Multi-pass membrane protein</topology>
    </subcellularLocation>
</comment>
<evidence type="ECO:0000256" key="11">
    <source>
        <dbReference type="ARBA" id="ARBA00022989"/>
    </source>
</evidence>
<keyword evidence="12" id="KW-0902">Two-component regulatory system</keyword>
<evidence type="ECO:0000256" key="13">
    <source>
        <dbReference type="ARBA" id="ARBA00023136"/>
    </source>
</evidence>
<evidence type="ECO:0000259" key="14">
    <source>
        <dbReference type="PROSITE" id="PS50109"/>
    </source>
</evidence>
<keyword evidence="5" id="KW-0597">Phosphoprotein</keyword>
<evidence type="ECO:0000256" key="10">
    <source>
        <dbReference type="ARBA" id="ARBA00022840"/>
    </source>
</evidence>
<evidence type="ECO:0000256" key="12">
    <source>
        <dbReference type="ARBA" id="ARBA00023012"/>
    </source>
</evidence>
<dbReference type="CDD" id="cd00082">
    <property type="entry name" value="HisKA"/>
    <property type="match status" value="1"/>
</dbReference>
<dbReference type="PANTHER" id="PTHR45528">
    <property type="entry name" value="SENSOR HISTIDINE KINASE CPXA"/>
    <property type="match status" value="1"/>
</dbReference>
<dbReference type="EC" id="2.7.13.3" evidence="3"/>
<dbReference type="PROSITE" id="PS50109">
    <property type="entry name" value="HIS_KIN"/>
    <property type="match status" value="1"/>
</dbReference>
<keyword evidence="4" id="KW-1003">Cell membrane</keyword>
<protein>
    <recommendedName>
        <fullName evidence="3">histidine kinase</fullName>
        <ecNumber evidence="3">2.7.13.3</ecNumber>
    </recommendedName>
</protein>
<evidence type="ECO:0000313" key="16">
    <source>
        <dbReference type="Proteomes" id="UP001230220"/>
    </source>
</evidence>
<dbReference type="InterPro" id="IPR003594">
    <property type="entry name" value="HATPase_dom"/>
</dbReference>
<evidence type="ECO:0000256" key="3">
    <source>
        <dbReference type="ARBA" id="ARBA00012438"/>
    </source>
</evidence>
<comment type="caution">
    <text evidence="15">The sequence shown here is derived from an EMBL/GenBank/DDBJ whole genome shotgun (WGS) entry which is preliminary data.</text>
</comment>
<dbReference type="RefSeq" id="WP_307409294.1">
    <property type="nucleotide sequence ID" value="NZ_JAUSUR010000005.1"/>
</dbReference>
<keyword evidence="8" id="KW-0547">Nucleotide-binding</keyword>
<evidence type="ECO:0000256" key="5">
    <source>
        <dbReference type="ARBA" id="ARBA00022553"/>
    </source>
</evidence>
<gene>
    <name evidence="15" type="ORF">J2S15_002796</name>
</gene>